<dbReference type="CDD" id="cd14750">
    <property type="entry name" value="PBP2_TMBP"/>
    <property type="match status" value="1"/>
</dbReference>
<proteinExistence type="inferred from homology"/>
<evidence type="ECO:0000256" key="1">
    <source>
        <dbReference type="ARBA" id="ARBA00008520"/>
    </source>
</evidence>
<dbReference type="OrthoDB" id="9808332at2"/>
<evidence type="ECO:0000256" key="2">
    <source>
        <dbReference type="ARBA" id="ARBA00022448"/>
    </source>
</evidence>
<comment type="caution">
    <text evidence="4">The sequence shown here is derived from an EMBL/GenBank/DDBJ whole genome shotgun (WGS) entry which is preliminary data.</text>
</comment>
<organism evidence="4 5">
    <name type="scientific">Petrotoga miotherma DSM 10691</name>
    <dbReference type="NCBI Taxonomy" id="1434326"/>
    <lineage>
        <taxon>Bacteria</taxon>
        <taxon>Thermotogati</taxon>
        <taxon>Thermotogota</taxon>
        <taxon>Thermotogae</taxon>
        <taxon>Petrotogales</taxon>
        <taxon>Petrotogaceae</taxon>
        <taxon>Petrotoga</taxon>
    </lineage>
</organism>
<dbReference type="EMBL" id="AZRM01000011">
    <property type="protein sequence ID" value="PNS01681.1"/>
    <property type="molecule type" value="Genomic_DNA"/>
</dbReference>
<dbReference type="PANTHER" id="PTHR43649">
    <property type="entry name" value="ARABINOSE-BINDING PROTEIN-RELATED"/>
    <property type="match status" value="1"/>
</dbReference>
<gene>
    <name evidence="4" type="ORF">X928_02290</name>
</gene>
<evidence type="ECO:0000313" key="4">
    <source>
        <dbReference type="EMBL" id="PNS01681.1"/>
    </source>
</evidence>
<dbReference type="Proteomes" id="UP000236199">
    <property type="component" value="Unassembled WGS sequence"/>
</dbReference>
<keyword evidence="2" id="KW-0813">Transport</keyword>
<dbReference type="Gene3D" id="3.40.190.10">
    <property type="entry name" value="Periplasmic binding protein-like II"/>
    <property type="match status" value="2"/>
</dbReference>
<sequence length="413" mass="45803">MKKVVVLFAILTMVLSVFSITITMTAGAVGRELEALTEQVEMFMEENPDITVNILPMPNSSTDRHDLYVTYLASGTPDPDVLQLDVIWPAEFAPFLVDLTDDYDYFGLDGFFPGTVASNTVDGRLVAVPWFTDAGILYYRKDLLEKYGYDVPKTWDELYTAAKDISEKEGIEGFVWQGARYEGLTCDVMEFVHSFGGEIMKDGEVVVDDPEYYDNNVAAITFMDKLIEEGVSPAGVTTYMEEEARRVFQNGDAVFMRNWPYAWPLVNAPESPVAGKADITVLPKGPAPDGRNSATLGGWNLGINANSSAAEVEASKKLIKFLVSKEQQVYKAVNAGQTPTMIEAYNDPRTIEANPFYADILDVFLNAEPRPISPIYSEISYEIQVAVHEVLTQQAEPEDALDNLAENLKSLVE</sequence>
<dbReference type="AlphaFoldDB" id="A0A2K1PFU6"/>
<keyword evidence="5" id="KW-1185">Reference proteome</keyword>
<comment type="similarity">
    <text evidence="1">Belongs to the bacterial solute-binding protein 1 family.</text>
</comment>
<dbReference type="SUPFAM" id="SSF53850">
    <property type="entry name" value="Periplasmic binding protein-like II"/>
    <property type="match status" value="1"/>
</dbReference>
<dbReference type="InterPro" id="IPR050490">
    <property type="entry name" value="Bact_solute-bd_prot1"/>
</dbReference>
<keyword evidence="3" id="KW-0732">Signal</keyword>
<dbReference type="InterPro" id="IPR006059">
    <property type="entry name" value="SBP"/>
</dbReference>
<dbReference type="Pfam" id="PF01547">
    <property type="entry name" value="SBP_bac_1"/>
    <property type="match status" value="1"/>
</dbReference>
<evidence type="ECO:0000256" key="3">
    <source>
        <dbReference type="ARBA" id="ARBA00022729"/>
    </source>
</evidence>
<reference evidence="4 5" key="1">
    <citation type="submission" date="2013-12" db="EMBL/GenBank/DDBJ databases">
        <title>Comparative genomics of Petrotoga isolates.</title>
        <authorList>
            <person name="Nesbo C.L."/>
            <person name="Charchuk R."/>
            <person name="Chow K."/>
        </authorList>
    </citation>
    <scope>NUCLEOTIDE SEQUENCE [LARGE SCALE GENOMIC DNA]</scope>
    <source>
        <strain evidence="4 5">DSM 10691</strain>
    </source>
</reference>
<evidence type="ECO:0000313" key="5">
    <source>
        <dbReference type="Proteomes" id="UP000236199"/>
    </source>
</evidence>
<dbReference type="PANTHER" id="PTHR43649:SF34">
    <property type="entry name" value="ABC TRANSPORTER PERIPLASMIC-BINDING PROTEIN YCJN-RELATED"/>
    <property type="match status" value="1"/>
</dbReference>
<accession>A0A2K1PFU6</accession>
<protein>
    <submittedName>
        <fullName evidence="4">ABC transporter substrate-binding protein</fullName>
    </submittedName>
</protein>
<dbReference type="RefSeq" id="WP_103078281.1">
    <property type="nucleotide sequence ID" value="NZ_AZRM01000011.1"/>
</dbReference>
<name>A0A2K1PFU6_9BACT</name>